<keyword evidence="1" id="KW-0812">Transmembrane</keyword>
<keyword evidence="3" id="KW-0808">Transferase</keyword>
<feature type="transmembrane region" description="Helical" evidence="1">
    <location>
        <begin position="7"/>
        <end position="25"/>
    </location>
</feature>
<feature type="transmembrane region" description="Helical" evidence="1">
    <location>
        <begin position="241"/>
        <end position="262"/>
    </location>
</feature>
<dbReference type="InterPro" id="IPR050879">
    <property type="entry name" value="Acyltransferase_3"/>
</dbReference>
<dbReference type="RefSeq" id="WP_136599063.1">
    <property type="nucleotide sequence ID" value="NZ_STGV01000004.1"/>
</dbReference>
<evidence type="ECO:0000259" key="2">
    <source>
        <dbReference type="Pfam" id="PF01757"/>
    </source>
</evidence>
<reference evidence="3 4" key="1">
    <citation type="submission" date="2019-04" db="EMBL/GenBank/DDBJ databases">
        <title>Genome sequence of strain shin9-1.</title>
        <authorList>
            <person name="Gao J."/>
            <person name="Sun J."/>
        </authorList>
    </citation>
    <scope>NUCLEOTIDE SEQUENCE [LARGE SCALE GENOMIC DNA]</scope>
    <source>
        <strain evidence="4">shin9-1</strain>
    </source>
</reference>
<feature type="transmembrane region" description="Helical" evidence="1">
    <location>
        <begin position="37"/>
        <end position="57"/>
    </location>
</feature>
<dbReference type="PANTHER" id="PTHR23028:SF131">
    <property type="entry name" value="BLR2367 PROTEIN"/>
    <property type="match status" value="1"/>
</dbReference>
<feature type="transmembrane region" description="Helical" evidence="1">
    <location>
        <begin position="209"/>
        <end position="229"/>
    </location>
</feature>
<feature type="transmembrane region" description="Helical" evidence="1">
    <location>
        <begin position="274"/>
        <end position="293"/>
    </location>
</feature>
<comment type="caution">
    <text evidence="3">The sequence shown here is derived from an EMBL/GenBank/DDBJ whole genome shotgun (WGS) entry which is preliminary data.</text>
</comment>
<dbReference type="GO" id="GO:0016020">
    <property type="term" value="C:membrane"/>
    <property type="evidence" value="ECO:0007669"/>
    <property type="project" value="TreeGrafter"/>
</dbReference>
<dbReference type="AlphaFoldDB" id="A0A4S8NZD4"/>
<dbReference type="Pfam" id="PF01757">
    <property type="entry name" value="Acyl_transf_3"/>
    <property type="match status" value="1"/>
</dbReference>
<feature type="transmembrane region" description="Helical" evidence="1">
    <location>
        <begin position="305"/>
        <end position="325"/>
    </location>
</feature>
<evidence type="ECO:0000256" key="1">
    <source>
        <dbReference type="SAM" id="Phobius"/>
    </source>
</evidence>
<feature type="domain" description="Acyltransferase 3" evidence="2">
    <location>
        <begin position="5"/>
        <end position="296"/>
    </location>
</feature>
<dbReference type="EMBL" id="STGV01000004">
    <property type="protein sequence ID" value="THV22291.1"/>
    <property type="molecule type" value="Genomic_DNA"/>
</dbReference>
<feature type="transmembrane region" description="Helical" evidence="1">
    <location>
        <begin position="78"/>
        <end position="99"/>
    </location>
</feature>
<keyword evidence="1" id="KW-1133">Transmembrane helix</keyword>
<dbReference type="GO" id="GO:0016747">
    <property type="term" value="F:acyltransferase activity, transferring groups other than amino-acyl groups"/>
    <property type="evidence" value="ECO:0007669"/>
    <property type="project" value="InterPro"/>
</dbReference>
<sequence length="350" mass="38984">MCVQLQYIRAVAALLVVYFHAILQMEKLNPDAWMTDYLFGKSGVDLFFVLSGFVMWITTADKPQTPAEFWWKRLRRVVPLYWTITLAAAFVALIAPQILKSTQFDMPHILASLAFIPWLNPSDPEGRMIAPLIVPGWTLNFEMYFYFLFGLCLLIPQRLRIAAITALIGGLFVLANLLPESTAGRFYGDTVIFEFVAGVLLGRVYKSGISFSPPVVALAVSLGFCLLLINDHLEFDLPRLVSIGIPAAIIIFFATAIDLPDLKRWRWLRILGDASYSIYLTHVFTLAGSRMVYPWVKAVVPSDTVIVGLMVLASAAVGLASYYLFEQPVGRFLASTGPKRERSMTTAGNA</sequence>
<dbReference type="GO" id="GO:0000271">
    <property type="term" value="P:polysaccharide biosynthetic process"/>
    <property type="evidence" value="ECO:0007669"/>
    <property type="project" value="TreeGrafter"/>
</dbReference>
<dbReference type="PANTHER" id="PTHR23028">
    <property type="entry name" value="ACETYLTRANSFERASE"/>
    <property type="match status" value="1"/>
</dbReference>
<organism evidence="3 4">
    <name type="scientific">Peteryoungia ipomoeae</name>
    <dbReference type="NCBI Taxonomy" id="1210932"/>
    <lineage>
        <taxon>Bacteria</taxon>
        <taxon>Pseudomonadati</taxon>
        <taxon>Pseudomonadota</taxon>
        <taxon>Alphaproteobacteria</taxon>
        <taxon>Hyphomicrobiales</taxon>
        <taxon>Rhizobiaceae</taxon>
        <taxon>Peteryoungia</taxon>
    </lineage>
</organism>
<evidence type="ECO:0000313" key="3">
    <source>
        <dbReference type="EMBL" id="THV22291.1"/>
    </source>
</evidence>
<keyword evidence="4" id="KW-1185">Reference proteome</keyword>
<dbReference type="OrthoDB" id="9767863at2"/>
<dbReference type="InterPro" id="IPR002656">
    <property type="entry name" value="Acyl_transf_3_dom"/>
</dbReference>
<evidence type="ECO:0000313" key="4">
    <source>
        <dbReference type="Proteomes" id="UP000308828"/>
    </source>
</evidence>
<keyword evidence="3" id="KW-0012">Acyltransferase</keyword>
<dbReference type="Proteomes" id="UP000308828">
    <property type="component" value="Unassembled WGS sequence"/>
</dbReference>
<proteinExistence type="predicted"/>
<name>A0A4S8NZD4_9HYPH</name>
<feature type="transmembrane region" description="Helical" evidence="1">
    <location>
        <begin position="161"/>
        <end position="178"/>
    </location>
</feature>
<protein>
    <submittedName>
        <fullName evidence="3">Acyltransferase</fullName>
    </submittedName>
</protein>
<accession>A0A4S8NZD4</accession>
<feature type="transmembrane region" description="Helical" evidence="1">
    <location>
        <begin position="128"/>
        <end position="149"/>
    </location>
</feature>
<keyword evidence="1" id="KW-0472">Membrane</keyword>
<gene>
    <name evidence="3" type="ORF">FAA97_13470</name>
</gene>